<dbReference type="PANTHER" id="PTHR12956:SF13">
    <property type="entry name" value="ALKALINE CERAMIDASE TOD1"/>
    <property type="match status" value="1"/>
</dbReference>
<dbReference type="Pfam" id="PF04765">
    <property type="entry name" value="TOD1_MUCI70"/>
    <property type="match status" value="1"/>
</dbReference>
<dbReference type="InterPro" id="IPR006852">
    <property type="entry name" value="TOD1_MUCI70"/>
</dbReference>
<evidence type="ECO:0000313" key="4">
    <source>
        <dbReference type="Proteomes" id="UP001497457"/>
    </source>
</evidence>
<proteinExistence type="predicted"/>
<dbReference type="Proteomes" id="UP001497457">
    <property type="component" value="Unassembled WGS sequence"/>
</dbReference>
<dbReference type="AlphaFoldDB" id="A0ABC9GW09"/>
<dbReference type="EMBL" id="OZ075127">
    <property type="protein sequence ID" value="CAL4952310.1"/>
    <property type="molecule type" value="Genomic_DNA"/>
</dbReference>
<name>A0ABC9GW09_9POAL</name>
<organism evidence="3 4">
    <name type="scientific">Urochloa decumbens</name>
    <dbReference type="NCBI Taxonomy" id="240449"/>
    <lineage>
        <taxon>Eukaryota</taxon>
        <taxon>Viridiplantae</taxon>
        <taxon>Streptophyta</taxon>
        <taxon>Embryophyta</taxon>
        <taxon>Tracheophyta</taxon>
        <taxon>Spermatophyta</taxon>
        <taxon>Magnoliopsida</taxon>
        <taxon>Liliopsida</taxon>
        <taxon>Poales</taxon>
        <taxon>Poaceae</taxon>
        <taxon>PACMAD clade</taxon>
        <taxon>Panicoideae</taxon>
        <taxon>Panicodae</taxon>
        <taxon>Paniceae</taxon>
        <taxon>Melinidinae</taxon>
        <taxon>Urochloa</taxon>
    </lineage>
</organism>
<dbReference type="EMBL" id="CAXIPR030000506">
    <property type="protein sequence ID" value="CAM0146218.1"/>
    <property type="molecule type" value="Genomic_DNA"/>
</dbReference>
<sequence>MVGWVRVRSPPVAESKLLCLSLLYLLTTLPLALYVSFSDPGGRRCLHLLPFPASPATKTALFEYPPGYGEHKHALPVQRARCSSPVAFADYKTVVEEINGLCRNLSASPSASPVLRYLSGRKNTFAGNLSTEERRSFFRHTDNQVEIPCGFFKEFPVPEADRLAMEKCKGVVVASAILNDYDKIRQPRGLGAETLATACFFMFIDDATHRALSRHGILTAHGGATFVGAWRVVTLRAGELPYENNPAMNGVVAKHLLHRLFPNARFSVWVDAKMQLTADPMLLVHALLVDKGVDVAVSRHPFNLHAMEEAVATARWRKWGDVEAIRVQMETYCANGLQPWSPNKLPYPSDVPDTAIIIRRHGLASDLFSCLLFNELEAFNPRDQLAFAYVRDQMSPKVSINMFEVEVFEHIALEYRHNLKPDGGGGGKQKVTRMASSRDIAGSSCERYLLKMWGESTE</sequence>
<dbReference type="PANTHER" id="PTHR12956">
    <property type="entry name" value="ALKALINE CERAMIDASE-RELATED"/>
    <property type="match status" value="1"/>
</dbReference>
<evidence type="ECO:0000313" key="2">
    <source>
        <dbReference type="EMBL" id="CAL4952310.1"/>
    </source>
</evidence>
<evidence type="ECO:0000259" key="1">
    <source>
        <dbReference type="Pfam" id="PF04765"/>
    </source>
</evidence>
<dbReference type="InterPro" id="IPR048354">
    <property type="entry name" value="TOD1_MUCI70_glycTrfase_dom"/>
</dbReference>
<evidence type="ECO:0000313" key="3">
    <source>
        <dbReference type="EMBL" id="CAM0146218.1"/>
    </source>
</evidence>
<gene>
    <name evidence="3" type="ORF">URODEC1_LOCUS119831</name>
    <name evidence="2" type="ORF">URODEC1_LOCUS39435</name>
</gene>
<accession>A0ABC9GW09</accession>
<protein>
    <recommendedName>
        <fullName evidence="1">TOD1/MUCI70 glycosyltransferase-like domain-containing protein</fullName>
    </recommendedName>
</protein>
<feature type="domain" description="TOD1/MUCI70 glycosyltransferase-like" evidence="1">
    <location>
        <begin position="121"/>
        <end position="417"/>
    </location>
</feature>
<reference evidence="3 4" key="1">
    <citation type="submission" date="2024-10" db="EMBL/GenBank/DDBJ databases">
        <authorList>
            <person name="Ryan C."/>
        </authorList>
    </citation>
    <scope>NUCLEOTIDE SEQUENCE [LARGE SCALE GENOMIC DNA]</scope>
</reference>
<keyword evidence="4" id="KW-1185">Reference proteome</keyword>
<dbReference type="Proteomes" id="UP001497457">
    <property type="component" value="Chromosome 17b"/>
</dbReference>